<proteinExistence type="predicted"/>
<dbReference type="Proteomes" id="UP000700732">
    <property type="component" value="Unassembled WGS sequence"/>
</dbReference>
<evidence type="ECO:0000256" key="4">
    <source>
        <dbReference type="PROSITE-ProRule" id="PRU00050"/>
    </source>
</evidence>
<name>A0ABR6W6V3_9BACT</name>
<feature type="domain" description="CheB-type methylesterase" evidence="5">
    <location>
        <begin position="6"/>
        <end position="193"/>
    </location>
</feature>
<organism evidence="6 7">
    <name type="scientific">Spirosoma utsteinense</name>
    <dbReference type="NCBI Taxonomy" id="2585773"/>
    <lineage>
        <taxon>Bacteria</taxon>
        <taxon>Pseudomonadati</taxon>
        <taxon>Bacteroidota</taxon>
        <taxon>Cytophagia</taxon>
        <taxon>Cytophagales</taxon>
        <taxon>Cytophagaceae</taxon>
        <taxon>Spirosoma</taxon>
    </lineage>
</organism>
<feature type="active site" evidence="4">
    <location>
        <position position="138"/>
    </location>
</feature>
<dbReference type="PANTHER" id="PTHR42872:SF6">
    <property type="entry name" value="PROTEIN-GLUTAMATE METHYLESTERASE_PROTEIN-GLUTAMINE GLUTAMINASE"/>
    <property type="match status" value="1"/>
</dbReference>
<dbReference type="Pfam" id="PF01339">
    <property type="entry name" value="CheB_methylest"/>
    <property type="match status" value="1"/>
</dbReference>
<dbReference type="CDD" id="cd16433">
    <property type="entry name" value="CheB"/>
    <property type="match status" value="1"/>
</dbReference>
<feature type="active site" evidence="4">
    <location>
        <position position="45"/>
    </location>
</feature>
<dbReference type="PANTHER" id="PTHR42872">
    <property type="entry name" value="PROTEIN-GLUTAMATE METHYLESTERASE/PROTEIN-GLUTAMINE GLUTAMINASE"/>
    <property type="match status" value="1"/>
</dbReference>
<evidence type="ECO:0000313" key="6">
    <source>
        <dbReference type="EMBL" id="MBC3792212.1"/>
    </source>
</evidence>
<keyword evidence="7" id="KW-1185">Reference proteome</keyword>
<dbReference type="PROSITE" id="PS50122">
    <property type="entry name" value="CHEB"/>
    <property type="match status" value="1"/>
</dbReference>
<comment type="caution">
    <text evidence="6">The sequence shown here is derived from an EMBL/GenBank/DDBJ whole genome shotgun (WGS) entry which is preliminary data.</text>
</comment>
<reference evidence="6 7" key="1">
    <citation type="submission" date="2019-06" db="EMBL/GenBank/DDBJ databases">
        <title>Spirosoma utsteinense sp. nov. isolated from Antarctic ice-free soils.</title>
        <authorList>
            <person name="Tahon G."/>
        </authorList>
    </citation>
    <scope>NUCLEOTIDE SEQUENCE [LARGE SCALE GENOMIC DNA]</scope>
    <source>
        <strain evidence="6 7">LMG 31447</strain>
    </source>
</reference>
<evidence type="ECO:0000256" key="2">
    <source>
        <dbReference type="ARBA" id="ARBA00039140"/>
    </source>
</evidence>
<dbReference type="EC" id="3.1.1.61" evidence="2"/>
<comment type="catalytic activity">
    <reaction evidence="3">
        <text>[protein]-L-glutamate 5-O-methyl ester + H2O = L-glutamyl-[protein] + methanol + H(+)</text>
        <dbReference type="Rhea" id="RHEA:23236"/>
        <dbReference type="Rhea" id="RHEA-COMP:10208"/>
        <dbReference type="Rhea" id="RHEA-COMP:10311"/>
        <dbReference type="ChEBI" id="CHEBI:15377"/>
        <dbReference type="ChEBI" id="CHEBI:15378"/>
        <dbReference type="ChEBI" id="CHEBI:17790"/>
        <dbReference type="ChEBI" id="CHEBI:29973"/>
        <dbReference type="ChEBI" id="CHEBI:82795"/>
        <dbReference type="EC" id="3.1.1.61"/>
    </reaction>
</comment>
<protein>
    <recommendedName>
        <fullName evidence="2">protein-glutamate methylesterase</fullName>
        <ecNumber evidence="2">3.1.1.61</ecNumber>
    </recommendedName>
</protein>
<keyword evidence="4" id="KW-0145">Chemotaxis</keyword>
<evidence type="ECO:0000256" key="3">
    <source>
        <dbReference type="ARBA" id="ARBA00048267"/>
    </source>
</evidence>
<dbReference type="SUPFAM" id="SSF52738">
    <property type="entry name" value="Methylesterase CheB, C-terminal domain"/>
    <property type="match status" value="1"/>
</dbReference>
<keyword evidence="1 4" id="KW-0378">Hydrolase</keyword>
<sequence>MAESGVIVPNKVVIIGGSTGSIEVLLQLLPALQSPLAFSVVIVLHRKNTADSTLANLLSLKTAIPVKEVDDKDILQPGHIYLAPADYHLLIELDGSFSLDDSEKVNYSRPSIDVAFESAADVFGPALIGVLLSGANADGTNGLIAIKQAGGQVVVQQPETAQVAFMPQQAILRSQPDYILDVPGLIALLTTGI</sequence>
<dbReference type="EMBL" id="VFIA01000014">
    <property type="protein sequence ID" value="MBC3792212.1"/>
    <property type="molecule type" value="Genomic_DNA"/>
</dbReference>
<evidence type="ECO:0000313" key="7">
    <source>
        <dbReference type="Proteomes" id="UP000700732"/>
    </source>
</evidence>
<dbReference type="InterPro" id="IPR000673">
    <property type="entry name" value="Sig_transdc_resp-reg_Me-estase"/>
</dbReference>
<gene>
    <name evidence="6" type="ORF">FH603_2722</name>
</gene>
<dbReference type="RefSeq" id="WP_186737994.1">
    <property type="nucleotide sequence ID" value="NZ_VFIA01000014.1"/>
</dbReference>
<dbReference type="InterPro" id="IPR035909">
    <property type="entry name" value="CheB_C"/>
</dbReference>
<evidence type="ECO:0000259" key="5">
    <source>
        <dbReference type="PROSITE" id="PS50122"/>
    </source>
</evidence>
<evidence type="ECO:0000256" key="1">
    <source>
        <dbReference type="ARBA" id="ARBA00022801"/>
    </source>
</evidence>
<feature type="active site" evidence="4">
    <location>
        <position position="18"/>
    </location>
</feature>
<accession>A0ABR6W6V3</accession>
<dbReference type="Gene3D" id="3.40.50.180">
    <property type="entry name" value="Methylesterase CheB, C-terminal domain"/>
    <property type="match status" value="1"/>
</dbReference>